<proteinExistence type="predicted"/>
<accession>A0A0F4YVL2</accession>
<name>A0A0F4YVL2_RASE3</name>
<keyword evidence="2" id="KW-1185">Reference proteome</keyword>
<dbReference type="AlphaFoldDB" id="A0A0F4YVL2"/>
<dbReference type="EMBL" id="LASV01000175">
    <property type="protein sequence ID" value="KKA21653.1"/>
    <property type="molecule type" value="Genomic_DNA"/>
</dbReference>
<protein>
    <submittedName>
        <fullName evidence="1">Uncharacterized protein</fullName>
    </submittedName>
</protein>
<reference evidence="1 2" key="1">
    <citation type="submission" date="2015-04" db="EMBL/GenBank/DDBJ databases">
        <authorList>
            <person name="Heijne W.H."/>
            <person name="Fedorova N.D."/>
            <person name="Nierman W.C."/>
            <person name="Vollebregt A.W."/>
            <person name="Zhao Z."/>
            <person name="Wu L."/>
            <person name="Kumar M."/>
            <person name="Stam H."/>
            <person name="van den Berg M.A."/>
            <person name="Pel H.J."/>
        </authorList>
    </citation>
    <scope>NUCLEOTIDE SEQUENCE [LARGE SCALE GENOMIC DNA]</scope>
    <source>
        <strain evidence="1 2">CBS 393.64</strain>
    </source>
</reference>
<organism evidence="1 2">
    <name type="scientific">Rasamsonia emersonii (strain ATCC 16479 / CBS 393.64 / IMI 116815)</name>
    <dbReference type="NCBI Taxonomy" id="1408163"/>
    <lineage>
        <taxon>Eukaryota</taxon>
        <taxon>Fungi</taxon>
        <taxon>Dikarya</taxon>
        <taxon>Ascomycota</taxon>
        <taxon>Pezizomycotina</taxon>
        <taxon>Eurotiomycetes</taxon>
        <taxon>Eurotiomycetidae</taxon>
        <taxon>Eurotiales</taxon>
        <taxon>Trichocomaceae</taxon>
        <taxon>Rasamsonia</taxon>
    </lineage>
</organism>
<gene>
    <name evidence="1" type="ORF">T310_4310</name>
</gene>
<evidence type="ECO:0000313" key="2">
    <source>
        <dbReference type="Proteomes" id="UP000053958"/>
    </source>
</evidence>
<dbReference type="Proteomes" id="UP000053958">
    <property type="component" value="Unassembled WGS sequence"/>
</dbReference>
<evidence type="ECO:0000313" key="1">
    <source>
        <dbReference type="EMBL" id="KKA21653.1"/>
    </source>
</evidence>
<sequence>MVPYLSVASLRSRCFCAFSLLPYVTGPWIPRRRRPPSPFSPLPASPFDRPGFLWRDPTASRLPSRPAACGCLPQNGNIRLGLFPTCVRQSLDELPDRMLLRRPETCNCALRSLAEASQLERALARCTRSHTLSPHLINNNQNHNNTETRKRVCYSTPYGLRSTNPEPPALRAARNLGTRLIGTPSPRLTVEASSKNNALAPQALTRVMSATGLDTWIHAVRVSCFPRFLLQYKCEQCRVDGKLSDSSSKFVCVLNFQLVQYGSCLLPEMCKIGSQMEHSFLSYHRSLNQQVGRI</sequence>
<comment type="caution">
    <text evidence="1">The sequence shown here is derived from an EMBL/GenBank/DDBJ whole genome shotgun (WGS) entry which is preliminary data.</text>
</comment>
<dbReference type="RefSeq" id="XP_013328265.1">
    <property type="nucleotide sequence ID" value="XM_013472811.1"/>
</dbReference>
<dbReference type="GeneID" id="25316658"/>